<dbReference type="GO" id="GO:0000027">
    <property type="term" value="P:ribosomal large subunit assembly"/>
    <property type="evidence" value="ECO:0007669"/>
    <property type="project" value="TreeGrafter"/>
</dbReference>
<evidence type="ECO:0000256" key="1">
    <source>
        <dbReference type="ARBA" id="ARBA00004604"/>
    </source>
</evidence>
<dbReference type="AlphaFoldDB" id="A0A1S8A8C3"/>
<proteinExistence type="predicted"/>
<keyword evidence="3" id="KW-0677">Repeat</keyword>
<dbReference type="InterPro" id="IPR036322">
    <property type="entry name" value="WD40_repeat_dom_sf"/>
</dbReference>
<reference evidence="6" key="1">
    <citation type="submission" date="2016-03" db="EMBL/GenBank/DDBJ databases">
        <title>Draft genome sequence of Rosellinia necatrix.</title>
        <authorList>
            <person name="Kanematsu S."/>
        </authorList>
    </citation>
    <scope>NUCLEOTIDE SEQUENCE [LARGE SCALE GENOMIC DNA]</scope>
    <source>
        <strain evidence="6">W97</strain>
    </source>
</reference>
<comment type="subcellular location">
    <subcellularLocation>
        <location evidence="1">Nucleus</location>
        <location evidence="1">Nucleolus</location>
    </subcellularLocation>
</comment>
<evidence type="ECO:0000313" key="6">
    <source>
        <dbReference type="EMBL" id="GAW26301.1"/>
    </source>
</evidence>
<dbReference type="OrthoDB" id="4768852at2759"/>
<dbReference type="EMBL" id="DF977472">
    <property type="protein sequence ID" value="GAW26301.1"/>
    <property type="molecule type" value="Genomic_DNA"/>
</dbReference>
<evidence type="ECO:0000256" key="3">
    <source>
        <dbReference type="ARBA" id="ARBA00022737"/>
    </source>
</evidence>
<feature type="repeat" description="WD" evidence="5">
    <location>
        <begin position="116"/>
        <end position="148"/>
    </location>
</feature>
<dbReference type="Pfam" id="PF00400">
    <property type="entry name" value="WD40"/>
    <property type="match status" value="3"/>
</dbReference>
<dbReference type="STRING" id="77044.A0A1S8A8C3"/>
<dbReference type="PRINTS" id="PR00320">
    <property type="entry name" value="GPROTEINBRPT"/>
</dbReference>
<evidence type="ECO:0000256" key="5">
    <source>
        <dbReference type="PROSITE-ProRule" id="PRU00221"/>
    </source>
</evidence>
<evidence type="ECO:0000256" key="2">
    <source>
        <dbReference type="ARBA" id="ARBA00022574"/>
    </source>
</evidence>
<dbReference type="SUPFAM" id="SSF50978">
    <property type="entry name" value="WD40 repeat-like"/>
    <property type="match status" value="1"/>
</dbReference>
<dbReference type="PANTHER" id="PTHR19848">
    <property type="entry name" value="WD40 REPEAT PROTEIN"/>
    <property type="match status" value="1"/>
</dbReference>
<dbReference type="InterPro" id="IPR020472">
    <property type="entry name" value="WD40_PAC1"/>
</dbReference>
<keyword evidence="7" id="KW-1185">Reference proteome</keyword>
<dbReference type="GO" id="GO:0005730">
    <property type="term" value="C:nucleolus"/>
    <property type="evidence" value="ECO:0007669"/>
    <property type="project" value="UniProtKB-SubCell"/>
</dbReference>
<evidence type="ECO:0000256" key="4">
    <source>
        <dbReference type="ARBA" id="ARBA00023242"/>
    </source>
</evidence>
<protein>
    <submittedName>
        <fullName evidence="6">Putative WD repeat-containing protein</fullName>
    </submittedName>
</protein>
<keyword evidence="4" id="KW-0539">Nucleus</keyword>
<sequence length="178" mass="19509">MVKWGGLDYIYSASQDRQIKVWNASDGTLRHSLSSHAHWVNHIALSTDSVLGTAFYDHTKVIPSSIEEQKAKAKALFEKAATHGGKIVERLVSASDDCTVYIWDPESHGSKPINRLMGHSKQVLAVRFSPDGRLIATASFDNSIKVFDKDGKFLATLRGHVAPVFQIAFSADSVCSPP</sequence>
<accession>A0A1S8A8C3</accession>
<keyword evidence="2 5" id="KW-0853">WD repeat</keyword>
<dbReference type="PROSITE" id="PS50082">
    <property type="entry name" value="WD_REPEATS_2"/>
    <property type="match status" value="2"/>
</dbReference>
<feature type="repeat" description="WD" evidence="5">
    <location>
        <begin position="9"/>
        <end position="32"/>
    </location>
</feature>
<dbReference type="Proteomes" id="UP000054516">
    <property type="component" value="Unassembled WGS sequence"/>
</dbReference>
<evidence type="ECO:0000313" key="7">
    <source>
        <dbReference type="Proteomes" id="UP000054516"/>
    </source>
</evidence>
<gene>
    <name evidence="6" type="ORF">SAMD00023353_2701050</name>
</gene>
<dbReference type="PROSITE" id="PS50294">
    <property type="entry name" value="WD_REPEATS_REGION"/>
    <property type="match status" value="1"/>
</dbReference>
<dbReference type="PANTHER" id="PTHR19848:SF0">
    <property type="entry name" value="NOTCHLESS PROTEIN HOMOLOG 1"/>
    <property type="match status" value="1"/>
</dbReference>
<organism evidence="6">
    <name type="scientific">Rosellinia necatrix</name>
    <name type="common">White root-rot fungus</name>
    <dbReference type="NCBI Taxonomy" id="77044"/>
    <lineage>
        <taxon>Eukaryota</taxon>
        <taxon>Fungi</taxon>
        <taxon>Dikarya</taxon>
        <taxon>Ascomycota</taxon>
        <taxon>Pezizomycotina</taxon>
        <taxon>Sordariomycetes</taxon>
        <taxon>Xylariomycetidae</taxon>
        <taxon>Xylariales</taxon>
        <taxon>Xylariaceae</taxon>
        <taxon>Rosellinia</taxon>
    </lineage>
</organism>
<dbReference type="Gene3D" id="2.130.10.10">
    <property type="entry name" value="YVTN repeat-like/Quinoprotein amine dehydrogenase"/>
    <property type="match status" value="1"/>
</dbReference>
<dbReference type="SMART" id="SM00320">
    <property type="entry name" value="WD40"/>
    <property type="match status" value="2"/>
</dbReference>
<dbReference type="InterPro" id="IPR001680">
    <property type="entry name" value="WD40_rpt"/>
</dbReference>
<name>A0A1S8A8C3_ROSNE</name>
<dbReference type="InterPro" id="IPR015943">
    <property type="entry name" value="WD40/YVTN_repeat-like_dom_sf"/>
</dbReference>